<dbReference type="InterPro" id="IPR042269">
    <property type="entry name" value="Ser_carbopepase_S28_SKS"/>
</dbReference>
<dbReference type="InterPro" id="IPR008758">
    <property type="entry name" value="Peptidase_S28"/>
</dbReference>
<protein>
    <recommendedName>
        <fullName evidence="8">Lysosomal Pro-X carboxypeptidase</fullName>
    </recommendedName>
</protein>
<name>E1ZDD9_CHLVA</name>
<dbReference type="GO" id="GO:0070008">
    <property type="term" value="F:serine-type exopeptidase activity"/>
    <property type="evidence" value="ECO:0007669"/>
    <property type="project" value="InterPro"/>
</dbReference>
<gene>
    <name evidence="6" type="ORF">CHLNCDRAFT_144962</name>
</gene>
<dbReference type="STRING" id="554065.E1ZDD9"/>
<dbReference type="KEGG" id="cvr:CHLNCDRAFT_144962"/>
<dbReference type="ESTHER" id="chlva-e1zdd9">
    <property type="family name" value="Prolylcarboxypeptidase"/>
</dbReference>
<evidence type="ECO:0000256" key="5">
    <source>
        <dbReference type="ARBA" id="ARBA00023180"/>
    </source>
</evidence>
<dbReference type="AlphaFoldDB" id="E1ZDD9"/>
<dbReference type="FunCoup" id="E1ZDD9">
    <property type="interactions" value="1494"/>
</dbReference>
<keyword evidence="4" id="KW-0378">Hydrolase</keyword>
<dbReference type="Proteomes" id="UP000008141">
    <property type="component" value="Unassembled WGS sequence"/>
</dbReference>
<evidence type="ECO:0000313" key="7">
    <source>
        <dbReference type="Proteomes" id="UP000008141"/>
    </source>
</evidence>
<sequence length="496" mass="54820">MALSRQGVGEKPLIERCKERWRETRLDHFTWVNPTYFKQRFFVCDEYWRPGGSVFLYIGNEADVTLYLNNTGLMWELAPKYDAMLVFAEHRYYGQSKPFPASVLRKHMAWLTSEQAMGDYATLLWELKRELGDPDVPVIGFGGSYGGMLGTWFRMKYPHLVDGVIAGSAAPIWTYKGENPPYDPGSFAKIVTQDASPEGGSAEACADNVRAAWKLLDRWGSSEEGRQSISAAMRLCPESAVESGEDATALCDWASSAWDYLASAARAMGNYPYPSVYIVNGAQPPLPAFPVRVACGHLAEPGLDGEALLEGLARAAGVFYNHTGDLPCFSFKQGPNPETDEDADFWGYQYCTEQFQVFSKDGVHDMFWEEPFSTKAAIQDCKDGWGVEPRPLWATIEWGGKRLGAASNIVFSNGLLDPWSGGGVLANISQANDLVAVVIPEGAHHLDLMFSHPLDPPSVTAARAFEEHYIAKWIAQARSQQRSSLAMAQHAAVAQQ</sequence>
<dbReference type="SUPFAM" id="SSF53474">
    <property type="entry name" value="alpha/beta-Hydrolases"/>
    <property type="match status" value="1"/>
</dbReference>
<dbReference type="Gene3D" id="3.40.50.1820">
    <property type="entry name" value="alpha/beta hydrolase"/>
    <property type="match status" value="1"/>
</dbReference>
<dbReference type="eggNOG" id="KOG2183">
    <property type="taxonomic scope" value="Eukaryota"/>
</dbReference>
<dbReference type="GO" id="GO:0008239">
    <property type="term" value="F:dipeptidyl-peptidase activity"/>
    <property type="evidence" value="ECO:0007669"/>
    <property type="project" value="TreeGrafter"/>
</dbReference>
<organism evidence="7">
    <name type="scientific">Chlorella variabilis</name>
    <name type="common">Green alga</name>
    <dbReference type="NCBI Taxonomy" id="554065"/>
    <lineage>
        <taxon>Eukaryota</taxon>
        <taxon>Viridiplantae</taxon>
        <taxon>Chlorophyta</taxon>
        <taxon>core chlorophytes</taxon>
        <taxon>Trebouxiophyceae</taxon>
        <taxon>Chlorellales</taxon>
        <taxon>Chlorellaceae</taxon>
        <taxon>Chlorella clade</taxon>
        <taxon>Chlorella</taxon>
    </lineage>
</organism>
<reference evidence="6 7" key="1">
    <citation type="journal article" date="2010" name="Plant Cell">
        <title>The Chlorella variabilis NC64A genome reveals adaptation to photosymbiosis, coevolution with viruses, and cryptic sex.</title>
        <authorList>
            <person name="Blanc G."/>
            <person name="Duncan G."/>
            <person name="Agarkova I."/>
            <person name="Borodovsky M."/>
            <person name="Gurnon J."/>
            <person name="Kuo A."/>
            <person name="Lindquist E."/>
            <person name="Lucas S."/>
            <person name="Pangilinan J."/>
            <person name="Polle J."/>
            <person name="Salamov A."/>
            <person name="Terry A."/>
            <person name="Yamada T."/>
            <person name="Dunigan D.D."/>
            <person name="Grigoriev I.V."/>
            <person name="Claverie J.M."/>
            <person name="Van Etten J.L."/>
        </authorList>
    </citation>
    <scope>NUCLEOTIDE SEQUENCE [LARGE SCALE GENOMIC DNA]</scope>
    <source>
        <strain evidence="6 7">NC64A</strain>
    </source>
</reference>
<dbReference type="OMA" id="QTCNQMV"/>
<dbReference type="PANTHER" id="PTHR11010:SF38">
    <property type="entry name" value="LYSOSOMAL PRO-X CARBOXYPEPTIDASE"/>
    <property type="match status" value="1"/>
</dbReference>
<dbReference type="GeneID" id="17355706"/>
<keyword evidence="7" id="KW-1185">Reference proteome</keyword>
<proteinExistence type="inferred from homology"/>
<evidence type="ECO:0000313" key="6">
    <source>
        <dbReference type="EMBL" id="EFN56397.1"/>
    </source>
</evidence>
<dbReference type="GO" id="GO:0006508">
    <property type="term" value="P:proteolysis"/>
    <property type="evidence" value="ECO:0007669"/>
    <property type="project" value="UniProtKB-KW"/>
</dbReference>
<dbReference type="InterPro" id="IPR029058">
    <property type="entry name" value="AB_hydrolase_fold"/>
</dbReference>
<keyword evidence="2" id="KW-0645">Protease</keyword>
<evidence type="ECO:0000256" key="2">
    <source>
        <dbReference type="ARBA" id="ARBA00022670"/>
    </source>
</evidence>
<evidence type="ECO:0000256" key="4">
    <source>
        <dbReference type="ARBA" id="ARBA00022801"/>
    </source>
</evidence>
<dbReference type="RefSeq" id="XP_005848499.1">
    <property type="nucleotide sequence ID" value="XM_005848437.1"/>
</dbReference>
<keyword evidence="3" id="KW-0732">Signal</keyword>
<dbReference type="EMBL" id="GL433842">
    <property type="protein sequence ID" value="EFN56397.1"/>
    <property type="molecule type" value="Genomic_DNA"/>
</dbReference>
<evidence type="ECO:0000256" key="3">
    <source>
        <dbReference type="ARBA" id="ARBA00022729"/>
    </source>
</evidence>
<comment type="similarity">
    <text evidence="1">Belongs to the peptidase S28 family.</text>
</comment>
<dbReference type="OrthoDB" id="2130629at2759"/>
<evidence type="ECO:0000256" key="1">
    <source>
        <dbReference type="ARBA" id="ARBA00011079"/>
    </source>
</evidence>
<dbReference type="Pfam" id="PF05577">
    <property type="entry name" value="Peptidase_S28"/>
    <property type="match status" value="1"/>
</dbReference>
<dbReference type="Gene3D" id="1.20.120.980">
    <property type="entry name" value="Serine carboxypeptidase S28, SKS domain"/>
    <property type="match status" value="1"/>
</dbReference>
<accession>E1ZDD9</accession>
<dbReference type="PANTHER" id="PTHR11010">
    <property type="entry name" value="PROTEASE S28 PRO-X CARBOXYPEPTIDASE-RELATED"/>
    <property type="match status" value="1"/>
</dbReference>
<keyword evidence="5" id="KW-0325">Glycoprotein</keyword>
<dbReference type="InParanoid" id="E1ZDD9"/>
<evidence type="ECO:0008006" key="8">
    <source>
        <dbReference type="Google" id="ProtNLM"/>
    </source>
</evidence>